<proteinExistence type="inferred from homology"/>
<dbReference type="Proteomes" id="UP000005239">
    <property type="component" value="Unassembled WGS sequence"/>
</dbReference>
<sequence>MQYPQLGQDCIAVPSTRPGLIFDPSLSMAGLLPPDGPPLIPLPAPSAARTSSNTPILKWILSRPNTHLLPLHLLTTGGTLSALVDRKAFSSGDATAHRFKANAGNGTANGGKKKKRTDDVSDEKRAPTVSPFFSYLSQHSLLGQPADAMPLPQAWLKEERAPLSPLGLQLLQQPEAAAGVQPQLLLRPLQAARRDLAHDLRDRYDDADVVEYVEDEQQRQWRHFTPVLPASPATAAGAWLTGVVKEEGGVIRRGDVMHDDVIIGHDDDDRMTDDIDVVGYDEEEEEAQWRAYSPVLPPSPPLASSLLTGVVKGEVEQADEVVGKEKAMNQAARRPVRKRPSVEKPEVIYCKQYLGLAWLREQRRDRLVLTPQQRRLCSAIMARVSYLLPAEREMLAGAIGITQRQVHNVFTNRGGRATQRRAGGPSTEEAQRVIREELLNHGYAFNDVDVSWIGNYLELRSTQLSIVFFYSSSNFPFPQLSSIAPKLDLQRMPSNTLIKRDWQKNHVYLIQYPRCRTIPNLSPWSLKTETWLRMAGIPFTNISNEFTNFSSKGQVPFVEINGRQIADSNLIIDFLREEFGKADMDPTDPKQLSLARAYSALAEEHLTWCMIAIRGKTVFPFLLTDDGWGRYHGTGIRRRIKQFFVRRMIKTLGVNRSNAHGMGRNTLDEIQELAKDDLKAFSDFLGEKPYFGGDKPTSLDASMFGHIAGLLLTKHVNETYPNLRAFVERMKERFWPDWEETNYCCGDYCFVNRLNLSSIYVDATNCLACEQKLDNGYAWKGCKRDRRFTDIESLMQPQSCTRFQKSRGDNVIRCLCDTGDNCDVSMASEQTLRSQAVTCYMEASGKRTCKGDLCYIRSSYVDVYALERGCITNNETIYQGLYQTGYTTLTYDYEIVICKTDNCNEYLSTASSSVSVPVPFCPAPAATTHNSFAFPFTTPPTINNYISITFIVPPGFFTLMLNYQIGICDKNKCNANFEKAKQFVTITVQLLFFFNFAIPSFAVVCYGGNTTAATIARSYGGMIVLEMNLSLILAAFVGLRMLRSKTSAGTVMIARFASAKWPKIYKSSLLASWKNKSITCGGYTDCIACHYSKYSTYAKRRCAPATELTSIESFMQPQSCARFESDKNEGSVVKCLCDTGHNCDAILMEEQQLRSEVVTCLMGDKVHQTCTGDFCYIKYDEYLMKSGKQPERGCITNNETLSPRLYQPGYFMIMGNYELIICNKNRCNKNVKKAKKYVKMTEPSCPAPAITATTDTNWDAWGMRTGQLLFFLKLLFPSLAVVCHSRDGYCCGDYCYVSRWNYTDGDKRKGIDRSEFFVNTGCISGAGFAAFENKCWNGNERSFCLCNVLCSVSITATIPTSNRIRKVTKRSSSLDGRTNRWHAGKIRIVMPAVTRTTRMRDYSYAIMEQNSQESKVSCNLSRVRVLKTIVSKAGDNCSEKLMEEQQLRSEKVTCHLDTRGNKTCTGDFCFIIYGESLWDSLRYPERGCITNNETLSPNLYQPGHFTLTFLDTQLIICDKNKCNKNFKKAKKYVKITEPSCPAPAIAATTERNWAAGRVTKPNTIWTKIYYYCCSPTLCSHLSLQYCCGDYCYLKRWNYTNGKFNNFFATSYHCNYPYYDQVWPRIYKEKVLTAWKSNLLTCGKEFGLIKDCNACQISNYSDYTSTGCADEPDLSRIESFMKPQSCARFERYADDGSKVECVCDTGDNCAEKLVNEQQLRSETVTCLLGRTGNQTCTGDLCYIIYSKILASYRYTPERGCITNNETLNAKLYQSGYFTLTYDYQLVICDKNKCNKNLKKAKKSVTIIEPSCPAPASTATTERNWAAWAVTKPTSIWSRLASDFIATLTGFIDD</sequence>
<keyword evidence="5" id="KW-0812">Transmembrane</keyword>
<feature type="transmembrane region" description="Helical" evidence="5">
    <location>
        <begin position="1019"/>
        <end position="1039"/>
    </location>
</feature>
<dbReference type="InterPro" id="IPR036249">
    <property type="entry name" value="Thioredoxin-like_sf"/>
</dbReference>
<keyword evidence="3" id="KW-0539">Nucleus</keyword>
<feature type="transmembrane region" description="Helical" evidence="5">
    <location>
        <begin position="983"/>
        <end position="1007"/>
    </location>
</feature>
<evidence type="ECO:0000313" key="8">
    <source>
        <dbReference type="Proteomes" id="UP000005239"/>
    </source>
</evidence>
<organism evidence="7 8">
    <name type="scientific">Pristionchus pacificus</name>
    <name type="common">Parasitic nematode worm</name>
    <dbReference type="NCBI Taxonomy" id="54126"/>
    <lineage>
        <taxon>Eukaryota</taxon>
        <taxon>Metazoa</taxon>
        <taxon>Ecdysozoa</taxon>
        <taxon>Nematoda</taxon>
        <taxon>Chromadorea</taxon>
        <taxon>Rhabditida</taxon>
        <taxon>Rhabditina</taxon>
        <taxon>Diplogasteromorpha</taxon>
        <taxon>Diplogasteroidea</taxon>
        <taxon>Neodiplogasteridae</taxon>
        <taxon>Pristionchus</taxon>
    </lineage>
</organism>
<dbReference type="PANTHER" id="PTHR37433">
    <property type="entry name" value="PROTEIN CBG25136-RELATED"/>
    <property type="match status" value="1"/>
</dbReference>
<gene>
    <name evidence="7" type="primary">WBGene00095876</name>
</gene>
<evidence type="ECO:0000313" key="7">
    <source>
        <dbReference type="EnsemblMetazoa" id="PPA06322.1"/>
    </source>
</evidence>
<dbReference type="Gene3D" id="1.10.10.60">
    <property type="entry name" value="Homeodomain-like"/>
    <property type="match status" value="1"/>
</dbReference>
<name>A0A8R1U5L4_PRIPA</name>
<evidence type="ECO:0000256" key="3">
    <source>
        <dbReference type="PROSITE-ProRule" id="PRU00108"/>
    </source>
</evidence>
<evidence type="ECO:0000256" key="1">
    <source>
        <dbReference type="ARBA" id="ARBA00004123"/>
    </source>
</evidence>
<evidence type="ECO:0000256" key="5">
    <source>
        <dbReference type="SAM" id="Phobius"/>
    </source>
</evidence>
<dbReference type="SUPFAM" id="SSF47616">
    <property type="entry name" value="GST C-terminal domain-like"/>
    <property type="match status" value="1"/>
</dbReference>
<dbReference type="SUPFAM" id="SSF52833">
    <property type="entry name" value="Thioredoxin-like"/>
    <property type="match status" value="1"/>
</dbReference>
<dbReference type="GO" id="GO:0003677">
    <property type="term" value="F:DNA binding"/>
    <property type="evidence" value="ECO:0007669"/>
    <property type="project" value="UniProtKB-UniRule"/>
</dbReference>
<dbReference type="InterPro" id="IPR001356">
    <property type="entry name" value="HD"/>
</dbReference>
<reference evidence="8" key="1">
    <citation type="journal article" date="2008" name="Nat. Genet.">
        <title>The Pristionchus pacificus genome provides a unique perspective on nematode lifestyle and parasitism.</title>
        <authorList>
            <person name="Dieterich C."/>
            <person name="Clifton S.W."/>
            <person name="Schuster L.N."/>
            <person name="Chinwalla A."/>
            <person name="Delehaunty K."/>
            <person name="Dinkelacker I."/>
            <person name="Fulton L."/>
            <person name="Fulton R."/>
            <person name="Godfrey J."/>
            <person name="Minx P."/>
            <person name="Mitreva M."/>
            <person name="Roeseler W."/>
            <person name="Tian H."/>
            <person name="Witte H."/>
            <person name="Yang S.P."/>
            <person name="Wilson R.K."/>
            <person name="Sommer R.J."/>
        </authorList>
    </citation>
    <scope>NUCLEOTIDE SEQUENCE [LARGE SCALE GENOMIC DNA]</scope>
    <source>
        <strain evidence="8">PS312</strain>
    </source>
</reference>
<dbReference type="SFLD" id="SFLDG01180">
    <property type="entry name" value="SUF1"/>
    <property type="match status" value="1"/>
</dbReference>
<dbReference type="InterPro" id="IPR009057">
    <property type="entry name" value="Homeodomain-like_sf"/>
</dbReference>
<keyword evidence="5" id="KW-1133">Transmembrane helix</keyword>
<dbReference type="InterPro" id="IPR036282">
    <property type="entry name" value="Glutathione-S-Trfase_C_sf"/>
</dbReference>
<dbReference type="CDD" id="cd00086">
    <property type="entry name" value="homeodomain"/>
    <property type="match status" value="1"/>
</dbReference>
<keyword evidence="5" id="KW-0472">Membrane</keyword>
<dbReference type="InterPro" id="IPR040079">
    <property type="entry name" value="Glutathione_S-Trfase"/>
</dbReference>
<dbReference type="GO" id="GO:0005634">
    <property type="term" value="C:nucleus"/>
    <property type="evidence" value="ECO:0007669"/>
    <property type="project" value="UniProtKB-SubCell"/>
</dbReference>
<reference evidence="7" key="2">
    <citation type="submission" date="2022-06" db="UniProtKB">
        <authorList>
            <consortium name="EnsemblMetazoa"/>
        </authorList>
    </citation>
    <scope>IDENTIFICATION</scope>
    <source>
        <strain evidence="7">PS312</strain>
    </source>
</reference>
<dbReference type="InterPro" id="IPR012336">
    <property type="entry name" value="Thioredoxin-like_fold"/>
</dbReference>
<comment type="subcellular location">
    <subcellularLocation>
        <location evidence="1 3">Nucleus</location>
    </subcellularLocation>
</comment>
<dbReference type="InterPro" id="IPR033468">
    <property type="entry name" value="Metaxin_GST"/>
</dbReference>
<dbReference type="CDD" id="cd03080">
    <property type="entry name" value="GST_N_Metaxin_like"/>
    <property type="match status" value="1"/>
</dbReference>
<dbReference type="InterPro" id="IPR056039">
    <property type="entry name" value="DUF7622"/>
</dbReference>
<dbReference type="Gene3D" id="3.40.30.10">
    <property type="entry name" value="Glutaredoxin"/>
    <property type="match status" value="1"/>
</dbReference>
<dbReference type="EnsemblMetazoa" id="PPA06322.1">
    <property type="protein sequence ID" value="PPA06322.1"/>
    <property type="gene ID" value="WBGene00095876"/>
</dbReference>
<dbReference type="PANTHER" id="PTHR37433:SF5">
    <property type="entry name" value="DUF753 DOMAIN-CONTAINING PROTEIN-RELATED"/>
    <property type="match status" value="1"/>
</dbReference>
<dbReference type="Gene3D" id="1.20.1050.10">
    <property type="match status" value="1"/>
</dbReference>
<feature type="domain" description="Homeobox" evidence="6">
    <location>
        <begin position="360"/>
        <end position="420"/>
    </location>
</feature>
<feature type="region of interest" description="Disordered" evidence="4">
    <location>
        <begin position="100"/>
        <end position="125"/>
    </location>
</feature>
<dbReference type="Pfam" id="PF24602">
    <property type="entry name" value="DUF7622"/>
    <property type="match status" value="4"/>
</dbReference>
<comment type="similarity">
    <text evidence="2">Belongs to the FAX family.</text>
</comment>
<feature type="compositionally biased region" description="Basic and acidic residues" evidence="4">
    <location>
        <begin position="116"/>
        <end position="125"/>
    </location>
</feature>
<keyword evidence="8" id="KW-1185">Reference proteome</keyword>
<evidence type="ECO:0000256" key="2">
    <source>
        <dbReference type="ARBA" id="ARBA00006475"/>
    </source>
</evidence>
<dbReference type="Pfam" id="PF17171">
    <property type="entry name" value="GST_C_6"/>
    <property type="match status" value="1"/>
</dbReference>
<dbReference type="SUPFAM" id="SSF46689">
    <property type="entry name" value="Homeodomain-like"/>
    <property type="match status" value="1"/>
</dbReference>
<protein>
    <submittedName>
        <fullName evidence="7">Homeobox domain-containing protein</fullName>
    </submittedName>
</protein>
<dbReference type="SFLD" id="SFLDG01200">
    <property type="entry name" value="SUF1.1"/>
    <property type="match status" value="1"/>
</dbReference>
<accession>A0A8R1U5L4</accession>
<dbReference type="CDD" id="cd03193">
    <property type="entry name" value="GST_C_Metaxin"/>
    <property type="match status" value="1"/>
</dbReference>
<feature type="DNA-binding region" description="Homeobox" evidence="3">
    <location>
        <begin position="362"/>
        <end position="421"/>
    </location>
</feature>
<dbReference type="SFLD" id="SFLDS00019">
    <property type="entry name" value="Glutathione_Transferase_(cytos"/>
    <property type="match status" value="1"/>
</dbReference>
<evidence type="ECO:0000259" key="6">
    <source>
        <dbReference type="PROSITE" id="PS50071"/>
    </source>
</evidence>
<dbReference type="PROSITE" id="PS50071">
    <property type="entry name" value="HOMEOBOX_2"/>
    <property type="match status" value="1"/>
</dbReference>
<dbReference type="SMART" id="SM00389">
    <property type="entry name" value="HOX"/>
    <property type="match status" value="1"/>
</dbReference>
<dbReference type="InterPro" id="IPR026928">
    <property type="entry name" value="FAX/IsoI-like"/>
</dbReference>
<dbReference type="Pfam" id="PF17172">
    <property type="entry name" value="GST_N_4"/>
    <property type="match status" value="1"/>
</dbReference>
<evidence type="ECO:0000256" key="4">
    <source>
        <dbReference type="SAM" id="MobiDB-lite"/>
    </source>
</evidence>
<keyword evidence="3" id="KW-0371">Homeobox</keyword>
<keyword evidence="3" id="KW-0238">DNA-binding</keyword>